<gene>
    <name evidence="1" type="ORF">B1B_13871</name>
</gene>
<protein>
    <submittedName>
        <fullName evidence="1">Uncharacterized protein</fullName>
    </submittedName>
</protein>
<name>T0ZE62_9ZZZZ</name>
<evidence type="ECO:0000313" key="1">
    <source>
        <dbReference type="EMBL" id="EQD43333.1"/>
    </source>
</evidence>
<proteinExistence type="predicted"/>
<dbReference type="AlphaFoldDB" id="T0ZE62"/>
<dbReference type="EMBL" id="AUZY01009144">
    <property type="protein sequence ID" value="EQD43333.1"/>
    <property type="molecule type" value="Genomic_DNA"/>
</dbReference>
<organism evidence="1">
    <name type="scientific">mine drainage metagenome</name>
    <dbReference type="NCBI Taxonomy" id="410659"/>
    <lineage>
        <taxon>unclassified sequences</taxon>
        <taxon>metagenomes</taxon>
        <taxon>ecological metagenomes</taxon>
    </lineage>
</organism>
<sequence length="110" mass="12760">MAGTSLAGNRSEDAVLIAYRLGSSDPKKASRFVQSIFGAPTSTEGRRYHRKGLMDEVPHWRVIRGVVLVRPSDRARVVRELRQWTSEVHWWTIRLRRTERRRLQVKVGHA</sequence>
<accession>T0ZE62</accession>
<comment type="caution">
    <text evidence="1">The sequence shown here is derived from an EMBL/GenBank/DDBJ whole genome shotgun (WGS) entry which is preliminary data.</text>
</comment>
<reference evidence="1" key="1">
    <citation type="submission" date="2013-08" db="EMBL/GenBank/DDBJ databases">
        <authorList>
            <person name="Mendez C."/>
            <person name="Richter M."/>
            <person name="Ferrer M."/>
            <person name="Sanchez J."/>
        </authorList>
    </citation>
    <scope>NUCLEOTIDE SEQUENCE</scope>
</reference>
<reference evidence="1" key="2">
    <citation type="journal article" date="2014" name="ISME J.">
        <title>Microbial stratification in low pH oxic and suboxic macroscopic growths along an acid mine drainage.</title>
        <authorList>
            <person name="Mendez-Garcia C."/>
            <person name="Mesa V."/>
            <person name="Sprenger R.R."/>
            <person name="Richter M."/>
            <person name="Diez M.S."/>
            <person name="Solano J."/>
            <person name="Bargiela R."/>
            <person name="Golyshina O.V."/>
            <person name="Manteca A."/>
            <person name="Ramos J.L."/>
            <person name="Gallego J.R."/>
            <person name="Llorente I."/>
            <person name="Martins Dos Santos V.A."/>
            <person name="Jensen O.N."/>
            <person name="Pelaez A.I."/>
            <person name="Sanchez J."/>
            <person name="Ferrer M."/>
        </authorList>
    </citation>
    <scope>NUCLEOTIDE SEQUENCE</scope>
</reference>